<gene>
    <name evidence="1" type="ORF">N8I77_009726</name>
</gene>
<comment type="caution">
    <text evidence="1">The sequence shown here is derived from an EMBL/GenBank/DDBJ whole genome shotgun (WGS) entry which is preliminary data.</text>
</comment>
<evidence type="ECO:0000313" key="1">
    <source>
        <dbReference type="EMBL" id="KAK2603255.1"/>
    </source>
</evidence>
<evidence type="ECO:0000313" key="2">
    <source>
        <dbReference type="Proteomes" id="UP001265746"/>
    </source>
</evidence>
<name>A0AAD9SBM9_PHOAM</name>
<dbReference type="AlphaFoldDB" id="A0AAD9SBM9"/>
<protein>
    <submittedName>
        <fullName evidence="1">Uncharacterized protein</fullName>
    </submittedName>
</protein>
<organism evidence="1 2">
    <name type="scientific">Phomopsis amygdali</name>
    <name type="common">Fusicoccum amygdali</name>
    <dbReference type="NCBI Taxonomy" id="1214568"/>
    <lineage>
        <taxon>Eukaryota</taxon>
        <taxon>Fungi</taxon>
        <taxon>Dikarya</taxon>
        <taxon>Ascomycota</taxon>
        <taxon>Pezizomycotina</taxon>
        <taxon>Sordariomycetes</taxon>
        <taxon>Sordariomycetidae</taxon>
        <taxon>Diaporthales</taxon>
        <taxon>Diaporthaceae</taxon>
        <taxon>Diaporthe</taxon>
    </lineage>
</organism>
<reference evidence="1" key="1">
    <citation type="submission" date="2023-06" db="EMBL/GenBank/DDBJ databases">
        <authorList>
            <person name="Noh H."/>
        </authorList>
    </citation>
    <scope>NUCLEOTIDE SEQUENCE</scope>
    <source>
        <strain evidence="1">DUCC20226</strain>
    </source>
</reference>
<keyword evidence="2" id="KW-1185">Reference proteome</keyword>
<dbReference type="Proteomes" id="UP001265746">
    <property type="component" value="Unassembled WGS sequence"/>
</dbReference>
<dbReference type="EMBL" id="JAUJFL010000005">
    <property type="protein sequence ID" value="KAK2603255.1"/>
    <property type="molecule type" value="Genomic_DNA"/>
</dbReference>
<accession>A0AAD9SBM9</accession>
<sequence length="534" mass="60980">MILRALLKQHCDHSEGHSKAELAHHSMATIQGNSRLEILPIEVLNMVLRELAPAGTDLEGHEAEQKQCDDLLRICLVSKTMDAIARRLLYQDIRLCRLDAMVYLLATFYRNPSLTGLVRSVFFSPDEEDDDDDVPLSCILDLTPMCSHQDPDYAFWTAGRVTAKARMSPMTREQVIYTMFYKVLSRTSALQSLYFKLPSVSSTIGLEHRTRFPYTSRRGVHLQKLKILFEEFFLGHAFSSLANLSTVGILEDIHRPMTPSTAGLLRKLFSLPGLQKAVWSNLKRPVIVHGVLWPSTWPSIFGPSTNLGDGVKRVELRYKKLRIGNVISLKAAFPCLESFTIVNCVFVEERPTPSNHPLFRVLGEFQNLHTLELDSFAECFIAPITTASGPSTLLNLSDLSALHTLVVPADVFIRFVRDEKELRIEGLRVVLPGSLRCLTLVLTKWFQLKLRRSGHGMMRHEIIRVFRVFLQEFGPTLLEDFPHLEKIGLCYQLMDYRQHDVYCLVPRATTYAEEARWSSWVVAERFGRHIEEER</sequence>
<proteinExistence type="predicted"/>